<protein>
    <submittedName>
        <fullName evidence="1">Uncharacterized protein</fullName>
    </submittedName>
</protein>
<evidence type="ECO:0000313" key="1">
    <source>
        <dbReference type="EMBL" id="KFA60057.1"/>
    </source>
</evidence>
<evidence type="ECO:0000313" key="2">
    <source>
        <dbReference type="Proteomes" id="UP000028524"/>
    </source>
</evidence>
<dbReference type="Proteomes" id="UP000028524">
    <property type="component" value="Unassembled WGS sequence"/>
</dbReference>
<dbReference type="EMBL" id="KL661938">
    <property type="protein sequence ID" value="KFA60057.1"/>
    <property type="molecule type" value="Genomic_DNA"/>
</dbReference>
<accession>A0A084Q7X2</accession>
<name>A0A084Q7X2_STAC4</name>
<reference evidence="1 2" key="1">
    <citation type="journal article" date="2014" name="BMC Genomics">
        <title>Comparative genome sequencing reveals chemotype-specific gene clusters in the toxigenic black mold Stachybotrys.</title>
        <authorList>
            <person name="Semeiks J."/>
            <person name="Borek D."/>
            <person name="Otwinowski Z."/>
            <person name="Grishin N.V."/>
        </authorList>
    </citation>
    <scope>NUCLEOTIDE SEQUENCE [LARGE SCALE GENOMIC DNA]</scope>
    <source>
        <strain evidence="1 2">IBT 40285</strain>
    </source>
</reference>
<dbReference type="HOGENOM" id="CLU_1489930_0_0_1"/>
<organism evidence="1 2">
    <name type="scientific">Stachybotrys chlorohalonatus (strain IBT 40285)</name>
    <dbReference type="NCBI Taxonomy" id="1283841"/>
    <lineage>
        <taxon>Eukaryota</taxon>
        <taxon>Fungi</taxon>
        <taxon>Dikarya</taxon>
        <taxon>Ascomycota</taxon>
        <taxon>Pezizomycotina</taxon>
        <taxon>Sordariomycetes</taxon>
        <taxon>Hypocreomycetidae</taxon>
        <taxon>Hypocreales</taxon>
        <taxon>Stachybotryaceae</taxon>
        <taxon>Stachybotrys</taxon>
    </lineage>
</organism>
<dbReference type="AlphaFoldDB" id="A0A084Q7X2"/>
<dbReference type="InParanoid" id="A0A084Q7X2"/>
<gene>
    <name evidence="1" type="ORF">S40285_10711</name>
</gene>
<sequence length="181" mass="20697">MALHKIQSLKVSQTISPSLVDVISIDAQAAIRSYHATSLDHPLPTSSCRLRQVQSSWLSIPMRAAFNTILTYCHLSQKRHIYRITPKPDRRERCTSCAPRVMWVALSSYFTTQMISQRTCKLSYCIKILYQACRADSILQSRRGKRKSYGCFFGCHPHYQPTLSPFLRARLPSHLVLVAKV</sequence>
<proteinExistence type="predicted"/>
<keyword evidence="2" id="KW-1185">Reference proteome</keyword>